<dbReference type="InterPro" id="IPR029018">
    <property type="entry name" value="Hex-like_dom2"/>
</dbReference>
<dbReference type="EMBL" id="BAABLV010000035">
    <property type="protein sequence ID" value="GAA4902266.1"/>
    <property type="molecule type" value="Genomic_DNA"/>
</dbReference>
<evidence type="ECO:0000313" key="6">
    <source>
        <dbReference type="EMBL" id="GAA4902266.1"/>
    </source>
</evidence>
<comment type="similarity">
    <text evidence="1">Belongs to the glycosyl hydrolase 20 family.</text>
</comment>
<evidence type="ECO:0000256" key="3">
    <source>
        <dbReference type="ARBA" id="ARBA00023295"/>
    </source>
</evidence>
<accession>A0ABP9FGI5</accession>
<dbReference type="Pfam" id="PF00728">
    <property type="entry name" value="Glyco_hydro_20"/>
    <property type="match status" value="1"/>
</dbReference>
<dbReference type="SMART" id="SM00736">
    <property type="entry name" value="CADG"/>
    <property type="match status" value="1"/>
</dbReference>
<dbReference type="InterPro" id="IPR025705">
    <property type="entry name" value="Beta_hexosaminidase_sua/sub"/>
</dbReference>
<reference evidence="7" key="1">
    <citation type="journal article" date="2019" name="Int. J. Syst. Evol. Microbiol.">
        <title>The Global Catalogue of Microorganisms (GCM) 10K type strain sequencing project: providing services to taxonomists for standard genome sequencing and annotation.</title>
        <authorList>
            <consortium name="The Broad Institute Genomics Platform"/>
            <consortium name="The Broad Institute Genome Sequencing Center for Infectious Disease"/>
            <person name="Wu L."/>
            <person name="Ma J."/>
        </authorList>
    </citation>
    <scope>NUCLEOTIDE SEQUENCE [LARGE SCALE GENOMIC DNA]</scope>
    <source>
        <strain evidence="7">JCM 19125</strain>
    </source>
</reference>
<dbReference type="SUPFAM" id="SSF51445">
    <property type="entry name" value="(Trans)glycosidases"/>
    <property type="match status" value="1"/>
</dbReference>
<dbReference type="PANTHER" id="PTHR43678">
    <property type="entry name" value="PUTATIVE (AFU_ORTHOLOGUE AFUA_2G00640)-RELATED"/>
    <property type="match status" value="1"/>
</dbReference>
<dbReference type="InterPro" id="IPR015883">
    <property type="entry name" value="Glyco_hydro_20_cat"/>
</dbReference>
<dbReference type="SUPFAM" id="SSF49785">
    <property type="entry name" value="Galactose-binding domain-like"/>
    <property type="match status" value="1"/>
</dbReference>
<keyword evidence="2" id="KW-0378">Hydrolase</keyword>
<dbReference type="Proteomes" id="UP001501521">
    <property type="component" value="Unassembled WGS sequence"/>
</dbReference>
<dbReference type="Gene3D" id="3.30.379.10">
    <property type="entry name" value="Chitobiase/beta-hexosaminidase domain 2-like"/>
    <property type="match status" value="1"/>
</dbReference>
<dbReference type="InterPro" id="IPR015882">
    <property type="entry name" value="HEX_bac_N"/>
</dbReference>
<dbReference type="Gene3D" id="2.80.10.50">
    <property type="match status" value="1"/>
</dbReference>
<dbReference type="Pfam" id="PF02838">
    <property type="entry name" value="Glyco_hydro_20b"/>
    <property type="match status" value="1"/>
</dbReference>
<dbReference type="InterPro" id="IPR008979">
    <property type="entry name" value="Galactose-bd-like_sf"/>
</dbReference>
<gene>
    <name evidence="6" type="ORF">GCM10025789_21180</name>
</gene>
<feature type="region of interest" description="Disordered" evidence="4">
    <location>
        <begin position="983"/>
        <end position="1014"/>
    </location>
</feature>
<feature type="domain" description="F5/8 type C" evidence="5">
    <location>
        <begin position="725"/>
        <end position="898"/>
    </location>
</feature>
<organism evidence="6 7">
    <name type="scientific">Tessaracoccus lubricantis</name>
    <dbReference type="NCBI Taxonomy" id="545543"/>
    <lineage>
        <taxon>Bacteria</taxon>
        <taxon>Bacillati</taxon>
        <taxon>Actinomycetota</taxon>
        <taxon>Actinomycetes</taxon>
        <taxon>Propionibacteriales</taxon>
        <taxon>Propionibacteriaceae</taxon>
        <taxon>Tessaracoccus</taxon>
    </lineage>
</organism>
<evidence type="ECO:0000256" key="4">
    <source>
        <dbReference type="SAM" id="MobiDB-lite"/>
    </source>
</evidence>
<dbReference type="InterPro" id="IPR006644">
    <property type="entry name" value="Cadg"/>
</dbReference>
<dbReference type="InterPro" id="IPR017853">
    <property type="entry name" value="GH"/>
</dbReference>
<evidence type="ECO:0000256" key="1">
    <source>
        <dbReference type="ARBA" id="ARBA00006285"/>
    </source>
</evidence>
<dbReference type="Gene3D" id="2.60.40.10">
    <property type="entry name" value="Immunoglobulins"/>
    <property type="match status" value="1"/>
</dbReference>
<dbReference type="PANTHER" id="PTHR43678:SF1">
    <property type="entry name" value="BETA-N-ACETYLHEXOSAMINIDASE"/>
    <property type="match status" value="1"/>
</dbReference>
<evidence type="ECO:0000313" key="7">
    <source>
        <dbReference type="Proteomes" id="UP001501521"/>
    </source>
</evidence>
<dbReference type="InterPro" id="IPR013783">
    <property type="entry name" value="Ig-like_fold"/>
</dbReference>
<dbReference type="InterPro" id="IPR018905">
    <property type="entry name" value="A-galactase_NEW3"/>
</dbReference>
<keyword evidence="3" id="KW-0326">Glycosidase</keyword>
<comment type="caution">
    <text evidence="6">The sequence shown here is derived from an EMBL/GenBank/DDBJ whole genome shotgun (WGS) entry which is preliminary data.</text>
</comment>
<dbReference type="Gene3D" id="3.20.20.80">
    <property type="entry name" value="Glycosidases"/>
    <property type="match status" value="1"/>
</dbReference>
<dbReference type="Gene3D" id="2.60.120.260">
    <property type="entry name" value="Galactose-binding domain-like"/>
    <property type="match status" value="1"/>
</dbReference>
<proteinExistence type="inferred from homology"/>
<keyword evidence="7" id="KW-1185">Reference proteome</keyword>
<sequence length="1157" mass="123169">MPSPPAVAAETIRTATNGAPASIPGLSNWTAGTGGFQFETDTRVLAGAGTEAEAATLAADLGAALETSVQVAAGTQRPGDVTLTLDATRSAVLGEEGYAIEVGEGIEVTAATEAGLFYGGQTAVQWAVLAGTTATIPAGNSVDVPAYPIRSVGICACIVNISMEKFEQVIKEMAYYKMNELWIELKVESEAYPEATFWSYYTNEQAAHLAEFAARHHIELVPEVNSPGHMGPWLQNLPHLQLVNATGERQPTQLDISKPEALEVVKNLASEYIEKFDLDWYHMGADEYLLGAGSFDNYPQIIAAAREKFGANATEHDLFVWFINEVNAHVKTQGANLRIWNDGIPAQDNIEKLDSDIMVEYWYRQGRTMQKTLSDGNDVVNTDNRLYFTRNGAWGTAEARWNENWTPHTYYGAAIDDTTTPGKILGGKMVLWPDNGPGTTENALFAQIHDTLRFLAQATWSKLRPTTTYAAFNQLGQQLGNGPDTLAIDYAPLIPGDYTIRSDGMHLTVTDGVVAMTDTEATWSFSTTSDGYYKIAQGDQCLAMAAGDSLNLSAPNTFGQKPIVTACTSTPREAGNLQKWWIRQVEGGYTLSNAISNMPLVVAGAAVAQQDPNVAAGTAFAMVGDGVATTAGSLGRLLAGVTVRVPVTVRNLEDVAVSNVVVSPVVPEGWLVDVGAAEVGSLAGQAGENLTFRITPNAGPAGAQVLEFVTSWTDASGAARERTTSVPLTFSCTANVTAPSEVVRVSSEQDDLQERAPATNVIDGNPNTFWHTQWNGSEPAHPHQIVVGLAAESEICAVTLTPRQGVSSGAVNGQIKGFELYVTSDRAVATNTAGTPGAVPAGWTKVAEGNLPAGQSPQWIPFTQTVKAQYILLVAKSAQNASHPWTTLGEFSVDLVGDDTTPPVAVAGDVSLEQGKAASIRVAAADASSLTFEATGLPAGLSIDASGVISGTTTADTGQYPVSVEVTDAQGLSTTVAFTITVTPKANPSPTPTKPTPTKPTKPVTTPPAGKFMPTAPYTKPGLHTINGRQWNTACEAYSQTERCRTEIWATVVVIEEGEFVRKSGWAFNNLTYLPYMTREAWAANPLGHTAEWTAASDGRKWKTECDTAATGRNGCRSYTYVTVYTATPKSTGGYAFSQSNEWVFNNIVMLGSPSLR</sequence>
<dbReference type="CDD" id="cd23386">
    <property type="entry name" value="beta-trefoil_Ricin_LNBase"/>
    <property type="match status" value="1"/>
</dbReference>
<dbReference type="PROSITE" id="PS50022">
    <property type="entry name" value="FA58C_3"/>
    <property type="match status" value="1"/>
</dbReference>
<name>A0ABP9FGI5_9ACTN</name>
<dbReference type="PRINTS" id="PR00738">
    <property type="entry name" value="GLHYDRLASE20"/>
</dbReference>
<dbReference type="InterPro" id="IPR000421">
    <property type="entry name" value="FA58C"/>
</dbReference>
<protein>
    <submittedName>
        <fullName evidence="6">Family 20 glycosylhydrolase</fullName>
    </submittedName>
</protein>
<dbReference type="InterPro" id="IPR015919">
    <property type="entry name" value="Cadherin-like_sf"/>
</dbReference>
<dbReference type="SUPFAM" id="SSF49313">
    <property type="entry name" value="Cadherin-like"/>
    <property type="match status" value="1"/>
</dbReference>
<dbReference type="Pfam" id="PF00754">
    <property type="entry name" value="F5_F8_type_C"/>
    <property type="match status" value="1"/>
</dbReference>
<dbReference type="InterPro" id="IPR052764">
    <property type="entry name" value="GH20_Enzymes"/>
</dbReference>
<evidence type="ECO:0000259" key="5">
    <source>
        <dbReference type="PROSITE" id="PS50022"/>
    </source>
</evidence>
<feature type="compositionally biased region" description="Pro residues" evidence="4">
    <location>
        <begin position="987"/>
        <end position="1000"/>
    </location>
</feature>
<dbReference type="Pfam" id="PF05345">
    <property type="entry name" value="He_PIG"/>
    <property type="match status" value="1"/>
</dbReference>
<dbReference type="Pfam" id="PF10633">
    <property type="entry name" value="NPCBM_assoc"/>
    <property type="match status" value="1"/>
</dbReference>
<evidence type="ECO:0000256" key="2">
    <source>
        <dbReference type="ARBA" id="ARBA00022801"/>
    </source>
</evidence>
<dbReference type="SUPFAM" id="SSF55545">
    <property type="entry name" value="beta-N-acetylhexosaminidase-like domain"/>
    <property type="match status" value="1"/>
</dbReference>